<name>A0A1T2KYL5_9GAMM</name>
<dbReference type="GO" id="GO:0016758">
    <property type="term" value="F:hexosyltransferase activity"/>
    <property type="evidence" value="ECO:0007669"/>
    <property type="project" value="UniProtKB-ARBA"/>
</dbReference>
<dbReference type="EMBL" id="MPRK01000259">
    <property type="protein sequence ID" value="OOZ37923.1"/>
    <property type="molecule type" value="Genomic_DNA"/>
</dbReference>
<accession>A0A1T2KYL5</accession>
<dbReference type="OrthoDB" id="9802649at2"/>
<evidence type="ECO:0000313" key="2">
    <source>
        <dbReference type="EMBL" id="OOZ37923.1"/>
    </source>
</evidence>
<dbReference type="RefSeq" id="WP_078477571.1">
    <property type="nucleotide sequence ID" value="NZ_MPRK01000259.1"/>
</dbReference>
<comment type="caution">
    <text evidence="2">The sequence shown here is derived from an EMBL/GenBank/DDBJ whole genome shotgun (WGS) entry which is preliminary data.</text>
</comment>
<gene>
    <name evidence="2" type="ORF">BOW52_09955</name>
</gene>
<dbReference type="CDD" id="cd04196">
    <property type="entry name" value="GT_2_like_d"/>
    <property type="match status" value="1"/>
</dbReference>
<dbReference type="Proteomes" id="UP000190198">
    <property type="component" value="Unassembled WGS sequence"/>
</dbReference>
<feature type="domain" description="Glycosyltransferase 2-like" evidence="1">
    <location>
        <begin position="4"/>
        <end position="113"/>
    </location>
</feature>
<dbReference type="InterPro" id="IPR029044">
    <property type="entry name" value="Nucleotide-diphossugar_trans"/>
</dbReference>
<sequence>MKISIAMATYNGEKYIQEQLDSFCVQTRLPDELIVSDDGSSDATIHILRSFQDNALFAVQIHENSENQGYTRNFERALSKCSGELVFLSDQDDVWFPEKIEKCIDVLGRHPETQLLIHDLSYCTEDLTEIGQTKIERMEKVFDLDHDFITGMATVVRGSFLALCLPIPDDTSITHDSWLHSCASIIGRKRIVSEVMALYRRHASNATSMNALNVSYTTTIRYFKKGELKRLLFQKTAPLDTDSNKVYEWLEEHKATLLANELTERELIERRFNQEIQRVQAAISRSELLKLNRIRRIVPIVRLMISSGYRFYSGWKSAIKDFMVN</sequence>
<organism evidence="2 3">
    <name type="scientific">Solemya elarraichensis gill symbiont</name>
    <dbReference type="NCBI Taxonomy" id="1918949"/>
    <lineage>
        <taxon>Bacteria</taxon>
        <taxon>Pseudomonadati</taxon>
        <taxon>Pseudomonadota</taxon>
        <taxon>Gammaproteobacteria</taxon>
        <taxon>sulfur-oxidizing symbionts</taxon>
    </lineage>
</organism>
<dbReference type="InterPro" id="IPR001173">
    <property type="entry name" value="Glyco_trans_2-like"/>
</dbReference>
<dbReference type="Pfam" id="PF00535">
    <property type="entry name" value="Glycos_transf_2"/>
    <property type="match status" value="1"/>
</dbReference>
<evidence type="ECO:0000313" key="3">
    <source>
        <dbReference type="Proteomes" id="UP000190198"/>
    </source>
</evidence>
<protein>
    <recommendedName>
        <fullName evidence="1">Glycosyltransferase 2-like domain-containing protein</fullName>
    </recommendedName>
</protein>
<dbReference type="SUPFAM" id="SSF53448">
    <property type="entry name" value="Nucleotide-diphospho-sugar transferases"/>
    <property type="match status" value="1"/>
</dbReference>
<proteinExistence type="predicted"/>
<dbReference type="AlphaFoldDB" id="A0A1T2KYL5"/>
<evidence type="ECO:0000259" key="1">
    <source>
        <dbReference type="Pfam" id="PF00535"/>
    </source>
</evidence>
<dbReference type="PANTHER" id="PTHR22916">
    <property type="entry name" value="GLYCOSYLTRANSFERASE"/>
    <property type="match status" value="1"/>
</dbReference>
<dbReference type="PANTHER" id="PTHR22916:SF3">
    <property type="entry name" value="UDP-GLCNAC:BETAGAL BETA-1,3-N-ACETYLGLUCOSAMINYLTRANSFERASE-LIKE PROTEIN 1"/>
    <property type="match status" value="1"/>
</dbReference>
<dbReference type="Gene3D" id="3.90.550.10">
    <property type="entry name" value="Spore Coat Polysaccharide Biosynthesis Protein SpsA, Chain A"/>
    <property type="match status" value="1"/>
</dbReference>
<reference evidence="2 3" key="1">
    <citation type="submission" date="2016-11" db="EMBL/GenBank/DDBJ databases">
        <title>Mixed transmission modes and dynamic genome evolution in an obligate animal-bacterial symbiosis.</title>
        <authorList>
            <person name="Russell S.L."/>
            <person name="Corbett-Detig R.B."/>
            <person name="Cavanaugh C.M."/>
        </authorList>
    </citation>
    <scope>NUCLEOTIDE SEQUENCE [LARGE SCALE GENOMIC DNA]</scope>
    <source>
        <strain evidence="2">Sp-SM6</strain>
    </source>
</reference>
<keyword evidence="3" id="KW-1185">Reference proteome</keyword>